<proteinExistence type="predicted"/>
<dbReference type="Proteomes" id="UP000615760">
    <property type="component" value="Unassembled WGS sequence"/>
</dbReference>
<keyword evidence="1" id="KW-1133">Transmembrane helix</keyword>
<feature type="transmembrane region" description="Helical" evidence="1">
    <location>
        <begin position="34"/>
        <end position="54"/>
    </location>
</feature>
<organism evidence="2 3">
    <name type="scientific">Flavobacterium suaedae</name>
    <dbReference type="NCBI Taxonomy" id="1767027"/>
    <lineage>
        <taxon>Bacteria</taxon>
        <taxon>Pseudomonadati</taxon>
        <taxon>Bacteroidota</taxon>
        <taxon>Flavobacteriia</taxon>
        <taxon>Flavobacteriales</taxon>
        <taxon>Flavobacteriaceae</taxon>
        <taxon>Flavobacterium</taxon>
    </lineage>
</organism>
<feature type="transmembrane region" description="Helical" evidence="1">
    <location>
        <begin position="106"/>
        <end position="128"/>
    </location>
</feature>
<protein>
    <recommendedName>
        <fullName evidence="4">Holin</fullName>
    </recommendedName>
</protein>
<evidence type="ECO:0008006" key="4">
    <source>
        <dbReference type="Google" id="ProtNLM"/>
    </source>
</evidence>
<name>A0ABQ1K033_9FLAO</name>
<evidence type="ECO:0000256" key="1">
    <source>
        <dbReference type="SAM" id="Phobius"/>
    </source>
</evidence>
<reference evidence="3" key="1">
    <citation type="journal article" date="2019" name="Int. J. Syst. Evol. Microbiol.">
        <title>The Global Catalogue of Microorganisms (GCM) 10K type strain sequencing project: providing services to taxonomists for standard genome sequencing and annotation.</title>
        <authorList>
            <consortium name="The Broad Institute Genomics Platform"/>
            <consortium name="The Broad Institute Genome Sequencing Center for Infectious Disease"/>
            <person name="Wu L."/>
            <person name="Ma J."/>
        </authorList>
    </citation>
    <scope>NUCLEOTIDE SEQUENCE [LARGE SCALE GENOMIC DNA]</scope>
    <source>
        <strain evidence="3">CGMCC 1.15461</strain>
    </source>
</reference>
<sequence length="155" mass="17462">MLKIKSVIALSLPFSFVTWFFTTISQWTISNGDFIAGVLTCIAIDHVIGSAYHAFKLKDFTIKKNLIGLITKLTFCAGAAILFEIIQHTVKETTFIYDYLKSLTRLMVILYPAGSAFMNMSALTNGVFPPIGWIQKIKTFNQDLDLDKIKDNKKQ</sequence>
<keyword evidence="1" id="KW-0812">Transmembrane</keyword>
<accession>A0ABQ1K033</accession>
<comment type="caution">
    <text evidence="2">The sequence shown here is derived from an EMBL/GenBank/DDBJ whole genome shotgun (WGS) entry which is preliminary data.</text>
</comment>
<evidence type="ECO:0000313" key="2">
    <source>
        <dbReference type="EMBL" id="GGB83915.1"/>
    </source>
</evidence>
<keyword evidence="3" id="KW-1185">Reference proteome</keyword>
<feature type="transmembrane region" description="Helical" evidence="1">
    <location>
        <begin position="7"/>
        <end position="28"/>
    </location>
</feature>
<keyword evidence="1" id="KW-0472">Membrane</keyword>
<gene>
    <name evidence="2" type="ORF">GCM10007424_24910</name>
</gene>
<feature type="transmembrane region" description="Helical" evidence="1">
    <location>
        <begin position="66"/>
        <end position="86"/>
    </location>
</feature>
<evidence type="ECO:0000313" key="3">
    <source>
        <dbReference type="Proteomes" id="UP000615760"/>
    </source>
</evidence>
<dbReference type="EMBL" id="BMJE01000007">
    <property type="protein sequence ID" value="GGB83915.1"/>
    <property type="molecule type" value="Genomic_DNA"/>
</dbReference>